<keyword evidence="3" id="KW-0670">Pyruvate</keyword>
<protein>
    <submittedName>
        <fullName evidence="3">Pyruvate decarboxylase-2</fullName>
    </submittedName>
</protein>
<dbReference type="InterPro" id="IPR040300">
    <property type="entry name" value="At3g49055-like"/>
</dbReference>
<dbReference type="PANTHER" id="PTHR34937">
    <property type="entry name" value="OS08G0559800 PROTEIN"/>
    <property type="match status" value="1"/>
</dbReference>
<dbReference type="Proteomes" id="UP000585474">
    <property type="component" value="Unassembled WGS sequence"/>
</dbReference>
<feature type="coiled-coil region" evidence="1">
    <location>
        <begin position="423"/>
        <end position="450"/>
    </location>
</feature>
<feature type="coiled-coil region" evidence="1">
    <location>
        <begin position="31"/>
        <end position="72"/>
    </location>
</feature>
<proteinExistence type="predicted"/>
<accession>A0A7J0GWY9</accession>
<name>A0A7J0GWY9_9ERIC</name>
<feature type="coiled-coil region" evidence="1">
    <location>
        <begin position="267"/>
        <end position="294"/>
    </location>
</feature>
<dbReference type="OrthoDB" id="1925974at2759"/>
<evidence type="ECO:0000313" key="3">
    <source>
        <dbReference type="EMBL" id="GFZ15359.1"/>
    </source>
</evidence>
<gene>
    <name evidence="3" type="ORF">Acr_24g0015490</name>
</gene>
<evidence type="ECO:0000256" key="1">
    <source>
        <dbReference type="SAM" id="Coils"/>
    </source>
</evidence>
<sequence length="589" mass="66307">MDATETSSSSDSHIDDGDDIPINGNKISDELRESQIENASLIAELEALRQSYQKLEAKSSVAEERLSLLEKQKDEALKHNLELLKAIRVFSEQLVSLKSVKECLVRVIEGLDEGKVGIFVDECEEISGEKELDEELRAFFGEVKVVSKLASTMEVKLGEYQETRKKVRRELENSVVSLTEENRDINSLLRIALVEKEAVEKSLNKLKGNSEQKRVAILQIAEKGLQKVGFGFMMGTGANEPAADNSGANSGNKSDGSECEEEVESLASAVERIMKNLRLEITQLRRSLEESRNAFPTVREAYLLKSPEMEKTLSSLQQPTRVSPGSVIKWSNRARWKSSGMEKTSVTPIWTRHRAPAHRSRDLDLSFLVAVAIAVARCRLRCSSPSPSPSPSLIDFSRWSDTERLQSLTEKQAQNIAENALYVKELENREMMLIQNVEELLLEIKETEEEVARWWETCELEVDSGKNVVEERDKVVSILKQELEKTKAALDISNSKLKLKEELAAAAMAAQAAAERSLQLADSRASGLHGRIEELTRQLEEADSKERTRRKVRHICWPWIALKASPPNGTNTRARNFKWMIPEMQALLH</sequence>
<feature type="region of interest" description="Disordered" evidence="2">
    <location>
        <begin position="240"/>
        <end position="261"/>
    </location>
</feature>
<feature type="region of interest" description="Disordered" evidence="2">
    <location>
        <begin position="1"/>
        <end position="27"/>
    </location>
</feature>
<reference evidence="3 4" key="1">
    <citation type="submission" date="2019-07" db="EMBL/GenBank/DDBJ databases">
        <title>De Novo Assembly of kiwifruit Actinidia rufa.</title>
        <authorList>
            <person name="Sugita-Konishi S."/>
            <person name="Sato K."/>
            <person name="Mori E."/>
            <person name="Abe Y."/>
            <person name="Kisaki G."/>
            <person name="Hamano K."/>
            <person name="Suezawa K."/>
            <person name="Otani M."/>
            <person name="Fukuda T."/>
            <person name="Manabe T."/>
            <person name="Gomi K."/>
            <person name="Tabuchi M."/>
            <person name="Akimitsu K."/>
            <person name="Kataoka I."/>
        </authorList>
    </citation>
    <scope>NUCLEOTIDE SEQUENCE [LARGE SCALE GENOMIC DNA]</scope>
    <source>
        <strain evidence="4">cv. Fuchu</strain>
    </source>
</reference>
<comment type="caution">
    <text evidence="3">The sequence shown here is derived from an EMBL/GenBank/DDBJ whole genome shotgun (WGS) entry which is preliminary data.</text>
</comment>
<keyword evidence="4" id="KW-1185">Reference proteome</keyword>
<organism evidence="3 4">
    <name type="scientific">Actinidia rufa</name>
    <dbReference type="NCBI Taxonomy" id="165716"/>
    <lineage>
        <taxon>Eukaryota</taxon>
        <taxon>Viridiplantae</taxon>
        <taxon>Streptophyta</taxon>
        <taxon>Embryophyta</taxon>
        <taxon>Tracheophyta</taxon>
        <taxon>Spermatophyta</taxon>
        <taxon>Magnoliopsida</taxon>
        <taxon>eudicotyledons</taxon>
        <taxon>Gunneridae</taxon>
        <taxon>Pentapetalae</taxon>
        <taxon>asterids</taxon>
        <taxon>Ericales</taxon>
        <taxon>Actinidiaceae</taxon>
        <taxon>Actinidia</taxon>
    </lineage>
</organism>
<evidence type="ECO:0000313" key="4">
    <source>
        <dbReference type="Proteomes" id="UP000585474"/>
    </source>
</evidence>
<dbReference type="EMBL" id="BJWL01000024">
    <property type="protein sequence ID" value="GFZ15359.1"/>
    <property type="molecule type" value="Genomic_DNA"/>
</dbReference>
<evidence type="ECO:0000256" key="2">
    <source>
        <dbReference type="SAM" id="MobiDB-lite"/>
    </source>
</evidence>
<dbReference type="PANTHER" id="PTHR34937:SF2">
    <property type="entry name" value="OS08G0559800 PROTEIN"/>
    <property type="match status" value="1"/>
</dbReference>
<keyword evidence="1" id="KW-0175">Coiled coil</keyword>
<dbReference type="AlphaFoldDB" id="A0A7J0GWY9"/>